<dbReference type="Proteomes" id="UP000539538">
    <property type="component" value="Unassembled WGS sequence"/>
</dbReference>
<proteinExistence type="predicted"/>
<comment type="caution">
    <text evidence="2">The sequence shown here is derived from an EMBL/GenBank/DDBJ whole genome shotgun (WGS) entry which is preliminary data.</text>
</comment>
<name>A0ABR6KVZ0_9HYPH</name>
<dbReference type="InterPro" id="IPR036291">
    <property type="entry name" value="NAD(P)-bd_dom_sf"/>
</dbReference>
<organism evidence="2 3">
    <name type="scientific">Aminobacter niigataensis</name>
    <dbReference type="NCBI Taxonomy" id="83265"/>
    <lineage>
        <taxon>Bacteria</taxon>
        <taxon>Pseudomonadati</taxon>
        <taxon>Pseudomonadota</taxon>
        <taxon>Alphaproteobacteria</taxon>
        <taxon>Hyphomicrobiales</taxon>
        <taxon>Phyllobacteriaceae</taxon>
        <taxon>Aminobacter</taxon>
    </lineage>
</organism>
<sequence length="269" mass="28897">MIGLARSETSADRLTAAGATPLLGDLRAPAEWVAKLPTLDGVIHAASDFGDDMGPVDMALLDALLPVLGAMPKRPRFVYTGGCWLFGATGERVASEDSPFDPLPAFSETITNMRRVLEAPEIDSFVVHPAMVYSSEGGVFSSFMEAMREGKPVEVIGSEQVVWPLVHADDLANLYLQVLEKAKPGSVYNGSAIDGLAVGEIVPEVARLIGTEHPEVHIVSADLAAERLGEWARGYALSQRLSGHKARAELGWKPVHQDAASLFQRANRE</sequence>
<dbReference type="Pfam" id="PF01370">
    <property type="entry name" value="Epimerase"/>
    <property type="match status" value="1"/>
</dbReference>
<evidence type="ECO:0000313" key="3">
    <source>
        <dbReference type="Proteomes" id="UP000539538"/>
    </source>
</evidence>
<protein>
    <submittedName>
        <fullName evidence="2">Nucleoside-diphosphate-sugar epimerase</fullName>
    </submittedName>
</protein>
<dbReference type="PANTHER" id="PTHR48079">
    <property type="entry name" value="PROTEIN YEEZ"/>
    <property type="match status" value="1"/>
</dbReference>
<accession>A0ABR6KVZ0</accession>
<dbReference type="Gene3D" id="3.40.50.720">
    <property type="entry name" value="NAD(P)-binding Rossmann-like Domain"/>
    <property type="match status" value="1"/>
</dbReference>
<gene>
    <name evidence="2" type="ORF">GGQ99_000404</name>
</gene>
<evidence type="ECO:0000259" key="1">
    <source>
        <dbReference type="Pfam" id="PF01370"/>
    </source>
</evidence>
<feature type="domain" description="NAD-dependent epimerase/dehydratase" evidence="1">
    <location>
        <begin position="2"/>
        <end position="189"/>
    </location>
</feature>
<reference evidence="2 3" key="1">
    <citation type="submission" date="2020-08" db="EMBL/GenBank/DDBJ databases">
        <title>Genomic Encyclopedia of Type Strains, Phase IV (KMG-IV): sequencing the most valuable type-strain genomes for metagenomic binning, comparative biology and taxonomic classification.</title>
        <authorList>
            <person name="Goeker M."/>
        </authorList>
    </citation>
    <scope>NUCLEOTIDE SEQUENCE [LARGE SCALE GENOMIC DNA]</scope>
    <source>
        <strain evidence="2 3">DSM 7050</strain>
    </source>
</reference>
<dbReference type="SUPFAM" id="SSF51735">
    <property type="entry name" value="NAD(P)-binding Rossmann-fold domains"/>
    <property type="match status" value="1"/>
</dbReference>
<keyword evidence="3" id="KW-1185">Reference proteome</keyword>
<dbReference type="PANTHER" id="PTHR48079:SF6">
    <property type="entry name" value="NAD(P)-BINDING DOMAIN-CONTAINING PROTEIN-RELATED"/>
    <property type="match status" value="1"/>
</dbReference>
<dbReference type="EMBL" id="JACHOT010000001">
    <property type="protein sequence ID" value="MBB4648682.1"/>
    <property type="molecule type" value="Genomic_DNA"/>
</dbReference>
<evidence type="ECO:0000313" key="2">
    <source>
        <dbReference type="EMBL" id="MBB4648682.1"/>
    </source>
</evidence>
<dbReference type="RefSeq" id="WP_183260328.1">
    <property type="nucleotide sequence ID" value="NZ_BAAAVZ010000008.1"/>
</dbReference>
<dbReference type="InterPro" id="IPR001509">
    <property type="entry name" value="Epimerase_deHydtase"/>
</dbReference>
<dbReference type="InterPro" id="IPR051783">
    <property type="entry name" value="NAD(P)-dependent_oxidoreduct"/>
</dbReference>